<dbReference type="Pfam" id="PF12850">
    <property type="entry name" value="Metallophos_2"/>
    <property type="match status" value="1"/>
</dbReference>
<keyword evidence="2 4" id="KW-0479">Metal-binding</keyword>
<evidence type="ECO:0000313" key="7">
    <source>
        <dbReference type="Proteomes" id="UP000678276"/>
    </source>
</evidence>
<comment type="caution">
    <text evidence="6">The sequence shown here is derived from an EMBL/GenBank/DDBJ whole genome shotgun (WGS) entry which is preliminary data.</text>
</comment>
<gene>
    <name evidence="6" type="ORF">J6595_10445</name>
</gene>
<dbReference type="Gene3D" id="3.60.21.10">
    <property type="match status" value="1"/>
</dbReference>
<dbReference type="PROSITE" id="PS01269">
    <property type="entry name" value="UPF0025"/>
    <property type="match status" value="1"/>
</dbReference>
<dbReference type="InterPro" id="IPR029052">
    <property type="entry name" value="Metallo-depent_PP-like"/>
</dbReference>
<dbReference type="EC" id="3.1.4.-" evidence="4"/>
<evidence type="ECO:0000256" key="3">
    <source>
        <dbReference type="ARBA" id="ARBA00022801"/>
    </source>
</evidence>
<dbReference type="Proteomes" id="UP000678276">
    <property type="component" value="Unassembled WGS sequence"/>
</dbReference>
<proteinExistence type="inferred from homology"/>
<dbReference type="EMBL" id="JAGJCF010000005">
    <property type="protein sequence ID" value="MBP0616002.1"/>
    <property type="molecule type" value="Genomic_DNA"/>
</dbReference>
<name>A0ABS4BGY0_9HYPH</name>
<keyword evidence="7" id="KW-1185">Reference proteome</keyword>
<evidence type="ECO:0000256" key="2">
    <source>
        <dbReference type="ARBA" id="ARBA00022723"/>
    </source>
</evidence>
<accession>A0ABS4BGY0</accession>
<organism evidence="6 7">
    <name type="scientific">Jiella mangrovi</name>
    <dbReference type="NCBI Taxonomy" id="2821407"/>
    <lineage>
        <taxon>Bacteria</taxon>
        <taxon>Pseudomonadati</taxon>
        <taxon>Pseudomonadota</taxon>
        <taxon>Alphaproteobacteria</taxon>
        <taxon>Hyphomicrobiales</taxon>
        <taxon>Aurantimonadaceae</taxon>
        <taxon>Jiella</taxon>
    </lineage>
</organism>
<evidence type="ECO:0000313" key="6">
    <source>
        <dbReference type="EMBL" id="MBP0616002.1"/>
    </source>
</evidence>
<dbReference type="NCBIfam" id="TIGR00040">
    <property type="entry name" value="yfcE"/>
    <property type="match status" value="1"/>
</dbReference>
<dbReference type="RefSeq" id="WP_209594414.1">
    <property type="nucleotide sequence ID" value="NZ_JAGJCF010000005.1"/>
</dbReference>
<comment type="cofactor">
    <cofactor evidence="4">
        <name>a divalent metal cation</name>
        <dbReference type="ChEBI" id="CHEBI:60240"/>
    </cofactor>
</comment>
<evidence type="ECO:0000256" key="4">
    <source>
        <dbReference type="RuleBase" id="RU362039"/>
    </source>
</evidence>
<dbReference type="SUPFAM" id="SSF56300">
    <property type="entry name" value="Metallo-dependent phosphatases"/>
    <property type="match status" value="1"/>
</dbReference>
<dbReference type="PANTHER" id="PTHR11124">
    <property type="entry name" value="VACUOLAR SORTING PROTEIN VPS29"/>
    <property type="match status" value="1"/>
</dbReference>
<evidence type="ECO:0000256" key="1">
    <source>
        <dbReference type="ARBA" id="ARBA00008950"/>
    </source>
</evidence>
<sequence>MPVIGIISDTHGMLRPEALSRLQGVGHIIHGGDIGAADIVARLEKIAPVTAIRGNVDVADWAQTFPETRSVELFGRRFFVIHDRNDLSFDPAQKGYDVVISGHSHRPGLQTSGGVLYLNPGSAGRRRFKLPVTVATLRIEGEAMTPEIHEIVE</sequence>
<keyword evidence="3" id="KW-0378">Hydrolase</keyword>
<comment type="similarity">
    <text evidence="1 4">Belongs to the metallophosphoesterase superfamily. YfcE family.</text>
</comment>
<dbReference type="InterPro" id="IPR024654">
    <property type="entry name" value="Calcineurin-like_PHP_lpxH"/>
</dbReference>
<evidence type="ECO:0000259" key="5">
    <source>
        <dbReference type="Pfam" id="PF12850"/>
    </source>
</evidence>
<dbReference type="InterPro" id="IPR000979">
    <property type="entry name" value="Phosphodiesterase_MJ0936/Vps29"/>
</dbReference>
<feature type="domain" description="Calcineurin-like phosphoesterase" evidence="5">
    <location>
        <begin position="4"/>
        <end position="140"/>
    </location>
</feature>
<protein>
    <recommendedName>
        <fullName evidence="4">Phosphoesterase</fullName>
        <ecNumber evidence="4">3.1.4.-</ecNumber>
    </recommendedName>
</protein>
<dbReference type="InterPro" id="IPR020935">
    <property type="entry name" value="PdiEstase_YfcE_CS"/>
</dbReference>
<reference evidence="6 7" key="1">
    <citation type="submission" date="2021-04" db="EMBL/GenBank/DDBJ databases">
        <title>Whole genome sequence of Jiella sp. KSK16Y-1.</title>
        <authorList>
            <person name="Tuo L."/>
        </authorList>
    </citation>
    <scope>NUCLEOTIDE SEQUENCE [LARGE SCALE GENOMIC DNA]</scope>
    <source>
        <strain evidence="6 7">KSK16Y-1</strain>
    </source>
</reference>